<feature type="compositionally biased region" description="Basic and acidic residues" evidence="1">
    <location>
        <begin position="65"/>
        <end position="91"/>
    </location>
</feature>
<reference evidence="2 3" key="1">
    <citation type="journal article" date="2022" name="Nat. Plants">
        <title>Genomes of leafy and leafless Platanthera orchids illuminate the evolution of mycoheterotrophy.</title>
        <authorList>
            <person name="Li M.H."/>
            <person name="Liu K.W."/>
            <person name="Li Z."/>
            <person name="Lu H.C."/>
            <person name="Ye Q.L."/>
            <person name="Zhang D."/>
            <person name="Wang J.Y."/>
            <person name="Li Y.F."/>
            <person name="Zhong Z.M."/>
            <person name="Liu X."/>
            <person name="Yu X."/>
            <person name="Liu D.K."/>
            <person name="Tu X.D."/>
            <person name="Liu B."/>
            <person name="Hao Y."/>
            <person name="Liao X.Y."/>
            <person name="Jiang Y.T."/>
            <person name="Sun W.H."/>
            <person name="Chen J."/>
            <person name="Chen Y.Q."/>
            <person name="Ai Y."/>
            <person name="Zhai J.W."/>
            <person name="Wu S.S."/>
            <person name="Zhou Z."/>
            <person name="Hsiao Y.Y."/>
            <person name="Wu W.L."/>
            <person name="Chen Y.Y."/>
            <person name="Lin Y.F."/>
            <person name="Hsu J.L."/>
            <person name="Li C.Y."/>
            <person name="Wang Z.W."/>
            <person name="Zhao X."/>
            <person name="Zhong W.Y."/>
            <person name="Ma X.K."/>
            <person name="Ma L."/>
            <person name="Huang J."/>
            <person name="Chen G.Z."/>
            <person name="Huang M.Z."/>
            <person name="Huang L."/>
            <person name="Peng D.H."/>
            <person name="Luo Y.B."/>
            <person name="Zou S.Q."/>
            <person name="Chen S.P."/>
            <person name="Lan S."/>
            <person name="Tsai W.C."/>
            <person name="Van de Peer Y."/>
            <person name="Liu Z.J."/>
        </authorList>
    </citation>
    <scope>NUCLEOTIDE SEQUENCE [LARGE SCALE GENOMIC DNA]</scope>
    <source>
        <strain evidence="2">Lor288</strain>
    </source>
</reference>
<evidence type="ECO:0000313" key="2">
    <source>
        <dbReference type="EMBL" id="KAK8943610.1"/>
    </source>
</evidence>
<comment type="caution">
    <text evidence="2">The sequence shown here is derived from an EMBL/GenBank/DDBJ whole genome shotgun (WGS) entry which is preliminary data.</text>
</comment>
<evidence type="ECO:0000313" key="3">
    <source>
        <dbReference type="Proteomes" id="UP001412067"/>
    </source>
</evidence>
<dbReference type="Proteomes" id="UP001412067">
    <property type="component" value="Unassembled WGS sequence"/>
</dbReference>
<dbReference type="InterPro" id="IPR032847">
    <property type="entry name" value="PRPF17"/>
</dbReference>
<keyword evidence="3" id="KW-1185">Reference proteome</keyword>
<accession>A0ABR2LL72</accession>
<name>A0ABR2LL72_9ASPA</name>
<evidence type="ECO:0000256" key="1">
    <source>
        <dbReference type="SAM" id="MobiDB-lite"/>
    </source>
</evidence>
<gene>
    <name evidence="2" type="ORF">KSP40_PGU009180</name>
</gene>
<dbReference type="PANTHER" id="PTHR43979">
    <property type="entry name" value="PRE-MRNA-PROCESSING FACTOR 17"/>
    <property type="match status" value="1"/>
</dbReference>
<feature type="region of interest" description="Disordered" evidence="1">
    <location>
        <begin position="65"/>
        <end position="93"/>
    </location>
</feature>
<proteinExistence type="predicted"/>
<protein>
    <submittedName>
        <fullName evidence="2">Uncharacterized protein</fullName>
    </submittedName>
</protein>
<dbReference type="PANTHER" id="PTHR43979:SF1">
    <property type="entry name" value="PRE-MRNA-PROCESSING FACTOR 17"/>
    <property type="match status" value="1"/>
</dbReference>
<organism evidence="2 3">
    <name type="scientific">Platanthera guangdongensis</name>
    <dbReference type="NCBI Taxonomy" id="2320717"/>
    <lineage>
        <taxon>Eukaryota</taxon>
        <taxon>Viridiplantae</taxon>
        <taxon>Streptophyta</taxon>
        <taxon>Embryophyta</taxon>
        <taxon>Tracheophyta</taxon>
        <taxon>Spermatophyta</taxon>
        <taxon>Magnoliopsida</taxon>
        <taxon>Liliopsida</taxon>
        <taxon>Asparagales</taxon>
        <taxon>Orchidaceae</taxon>
        <taxon>Orchidoideae</taxon>
        <taxon>Orchideae</taxon>
        <taxon>Orchidinae</taxon>
        <taxon>Platanthera</taxon>
    </lineage>
</organism>
<sequence>MSAKTEFDDPVTAAVYAAGPDVEDPAMSEWLLKNKKSPWFGKKDVIQGDLTKEQKKYAEEYAEKKFEKGREGKGEKTDHVDKTTFHAKEESDYQGCSWVAPLKDAKPSNDHC</sequence>
<dbReference type="EMBL" id="JBBWWR010000018">
    <property type="protein sequence ID" value="KAK8943610.1"/>
    <property type="molecule type" value="Genomic_DNA"/>
</dbReference>